<evidence type="ECO:0000256" key="1">
    <source>
        <dbReference type="ARBA" id="ARBA00022729"/>
    </source>
</evidence>
<keyword evidence="1 2" id="KW-0732">Signal</keyword>
<dbReference type="Gene3D" id="3.10.105.10">
    <property type="entry name" value="Dipeptide-binding Protein, Domain 3"/>
    <property type="match status" value="1"/>
</dbReference>
<organism evidence="4 5">
    <name type="scientific">Pontibacterium sinense</name>
    <dbReference type="NCBI Taxonomy" id="2781979"/>
    <lineage>
        <taxon>Bacteria</taxon>
        <taxon>Pseudomonadati</taxon>
        <taxon>Pseudomonadota</taxon>
        <taxon>Gammaproteobacteria</taxon>
        <taxon>Oceanospirillales</taxon>
        <taxon>Oceanospirillaceae</taxon>
        <taxon>Pontibacterium</taxon>
    </lineage>
</organism>
<dbReference type="GO" id="GO:1904680">
    <property type="term" value="F:peptide transmembrane transporter activity"/>
    <property type="evidence" value="ECO:0007669"/>
    <property type="project" value="TreeGrafter"/>
</dbReference>
<evidence type="ECO:0000256" key="2">
    <source>
        <dbReference type="SAM" id="SignalP"/>
    </source>
</evidence>
<dbReference type="InterPro" id="IPR000914">
    <property type="entry name" value="SBP_5_dom"/>
</dbReference>
<feature type="chain" id="PRO_5035308179" evidence="2">
    <location>
        <begin position="24"/>
        <end position="604"/>
    </location>
</feature>
<dbReference type="InterPro" id="IPR030678">
    <property type="entry name" value="Peptide/Ni-bd"/>
</dbReference>
<keyword evidence="5" id="KW-1185">Reference proteome</keyword>
<dbReference type="PANTHER" id="PTHR30290:SF64">
    <property type="entry name" value="ABC TRANSPORTER PERIPLASMIC BINDING PROTEIN"/>
    <property type="match status" value="1"/>
</dbReference>
<dbReference type="SUPFAM" id="SSF53850">
    <property type="entry name" value="Periplasmic binding protein-like II"/>
    <property type="match status" value="1"/>
</dbReference>
<reference evidence="4" key="1">
    <citation type="submission" date="2020-10" db="EMBL/GenBank/DDBJ databases">
        <title>Bacterium isolated from coastal waters sediment.</title>
        <authorList>
            <person name="Chen R.-J."/>
            <person name="Lu D.-C."/>
            <person name="Zhu K.-L."/>
            <person name="Du Z.-J."/>
        </authorList>
    </citation>
    <scope>NUCLEOTIDE SEQUENCE</scope>
    <source>
        <strain evidence="4">N1Y112</strain>
    </source>
</reference>
<dbReference type="Gene3D" id="3.40.190.10">
    <property type="entry name" value="Periplasmic binding protein-like II"/>
    <property type="match status" value="1"/>
</dbReference>
<comment type="caution">
    <text evidence="4">The sequence shown here is derived from an EMBL/GenBank/DDBJ whole genome shotgun (WGS) entry which is preliminary data.</text>
</comment>
<dbReference type="GO" id="GO:0030288">
    <property type="term" value="C:outer membrane-bounded periplasmic space"/>
    <property type="evidence" value="ECO:0007669"/>
    <property type="project" value="TreeGrafter"/>
</dbReference>
<protein>
    <submittedName>
        <fullName evidence="4">ABC transporter substrate-binding protein</fullName>
    </submittedName>
</protein>
<dbReference type="InterPro" id="IPR039424">
    <property type="entry name" value="SBP_5"/>
</dbReference>
<proteinExistence type="predicted"/>
<dbReference type="PANTHER" id="PTHR30290">
    <property type="entry name" value="PERIPLASMIC BINDING COMPONENT OF ABC TRANSPORTER"/>
    <property type="match status" value="1"/>
</dbReference>
<evidence type="ECO:0000313" key="5">
    <source>
        <dbReference type="Proteomes" id="UP000640333"/>
    </source>
</evidence>
<sequence length="604" mass="68488">MKIIKTVLAGALLAGALLTTANAASTVSHGIAMHGDLKYPQGFTQFDYVNPDAPKGGRVVQSSLGTFDSFNPFIIKGTVADDVGLIYDSLLGRAQDEPFSLYGLLAEKLEVADDRSWITFHLNPKAQFSDGESVNADDVIHSFKLLREQGSPFYRAYFADIETIEAINDKTVKFNFKNSLNRELALIVGEVPVLPKHYWEGRDFTKPSLDIPIGSGPYTLSGFDPGRSVTFKRNPEYWGKDLPVSIGRHNFGELVYDYYRDGTVALEAFKAGEYDFRQENSSKRWATGYTGDAFTSGKAVAEELVHENPTGMQAFVLNTRRDKFSDPKVREALAYAFDFEWTNNAIFYNAYTRTHSYFSNSEMAATELPTPEELKILEPIKDLVPAEVFTKVYRAPTTDGNGKIRRQLRTAKRMLLNAGWSLKNNKLINDKTGEQFTFEMLLVQPAFERVVAPFIRNLELMGIKASIRVIDVSQYINRIRAFDFDVIVGSFGQSSSPGNEQRDYWHSEMANSSGSRNTIGIQNPAVDYLVEQLIQAPDREQLVLRTRALDRVLQWNHYVIPQYHINKYRIAYWKKFAMPEQRPRYALGFDTWWVTQDAMKAKDN</sequence>
<feature type="domain" description="Solute-binding protein family 5" evidence="3">
    <location>
        <begin position="101"/>
        <end position="507"/>
    </location>
</feature>
<dbReference type="Proteomes" id="UP000640333">
    <property type="component" value="Unassembled WGS sequence"/>
</dbReference>
<name>A0A8J7K5M4_9GAMM</name>
<accession>A0A8J7K5M4</accession>
<dbReference type="CDD" id="cd08497">
    <property type="entry name" value="MbnE-like"/>
    <property type="match status" value="1"/>
</dbReference>
<evidence type="ECO:0000259" key="3">
    <source>
        <dbReference type="Pfam" id="PF00496"/>
    </source>
</evidence>
<evidence type="ECO:0000313" key="4">
    <source>
        <dbReference type="EMBL" id="MBE9397190.1"/>
    </source>
</evidence>
<gene>
    <name evidence="4" type="ORF">IOQ59_07955</name>
</gene>
<dbReference type="GO" id="GO:0015833">
    <property type="term" value="P:peptide transport"/>
    <property type="evidence" value="ECO:0007669"/>
    <property type="project" value="TreeGrafter"/>
</dbReference>
<dbReference type="PIRSF" id="PIRSF002741">
    <property type="entry name" value="MppA"/>
    <property type="match status" value="1"/>
</dbReference>
<dbReference type="AlphaFoldDB" id="A0A8J7K5M4"/>
<dbReference type="RefSeq" id="WP_193952734.1">
    <property type="nucleotide sequence ID" value="NZ_JADEYS010000006.1"/>
</dbReference>
<feature type="signal peptide" evidence="2">
    <location>
        <begin position="1"/>
        <end position="23"/>
    </location>
</feature>
<dbReference type="FunFam" id="3.10.105.10:FF:000005">
    <property type="entry name" value="ABC transporter substrate-binding protein"/>
    <property type="match status" value="1"/>
</dbReference>
<dbReference type="GO" id="GO:0043190">
    <property type="term" value="C:ATP-binding cassette (ABC) transporter complex"/>
    <property type="evidence" value="ECO:0007669"/>
    <property type="project" value="InterPro"/>
</dbReference>
<dbReference type="Pfam" id="PF00496">
    <property type="entry name" value="SBP_bac_5"/>
    <property type="match status" value="1"/>
</dbReference>
<dbReference type="EMBL" id="JADEYS010000006">
    <property type="protein sequence ID" value="MBE9397190.1"/>
    <property type="molecule type" value="Genomic_DNA"/>
</dbReference>
<dbReference type="GO" id="GO:0042884">
    <property type="term" value="P:microcin transport"/>
    <property type="evidence" value="ECO:0007669"/>
    <property type="project" value="TreeGrafter"/>
</dbReference>